<name>A0A381YD66_9ZZZZ</name>
<accession>A0A381YD66</accession>
<dbReference type="EMBL" id="UINC01017855">
    <property type="protein sequence ID" value="SVA74483.1"/>
    <property type="molecule type" value="Genomic_DNA"/>
</dbReference>
<protein>
    <submittedName>
        <fullName evidence="1">Uncharacterized protein</fullName>
    </submittedName>
</protein>
<sequence>MISDTKKSLFSFRIIPPHPADFVA</sequence>
<reference evidence="1" key="1">
    <citation type="submission" date="2018-05" db="EMBL/GenBank/DDBJ databases">
        <authorList>
            <person name="Lanie J.A."/>
            <person name="Ng W.-L."/>
            <person name="Kazmierczak K.M."/>
            <person name="Andrzejewski T.M."/>
            <person name="Davidsen T.M."/>
            <person name="Wayne K.J."/>
            <person name="Tettelin H."/>
            <person name="Glass J.I."/>
            <person name="Rusch D."/>
            <person name="Podicherti R."/>
            <person name="Tsui H.-C.T."/>
            <person name="Winkler M.E."/>
        </authorList>
    </citation>
    <scope>NUCLEOTIDE SEQUENCE</scope>
</reference>
<proteinExistence type="predicted"/>
<dbReference type="AlphaFoldDB" id="A0A381YD66"/>
<evidence type="ECO:0000313" key="1">
    <source>
        <dbReference type="EMBL" id="SVA74483.1"/>
    </source>
</evidence>
<organism evidence="1">
    <name type="scientific">marine metagenome</name>
    <dbReference type="NCBI Taxonomy" id="408172"/>
    <lineage>
        <taxon>unclassified sequences</taxon>
        <taxon>metagenomes</taxon>
        <taxon>ecological metagenomes</taxon>
    </lineage>
</organism>
<gene>
    <name evidence="1" type="ORF">METZ01_LOCUS127337</name>
</gene>